<feature type="compositionally biased region" description="Polar residues" evidence="1">
    <location>
        <begin position="81"/>
        <end position="95"/>
    </location>
</feature>
<dbReference type="PATRIC" id="fig|1432052.3.peg.6497"/>
<feature type="compositionally biased region" description="Acidic residues" evidence="1">
    <location>
        <begin position="111"/>
        <end position="123"/>
    </location>
</feature>
<name>A0A1E3A9H3_9FIRM</name>
<evidence type="ECO:0000313" key="2">
    <source>
        <dbReference type="EMBL" id="ODM04816.1"/>
    </source>
</evidence>
<sequence length="138" mass="15489">MIMAEKKDRGRYTLRLNEKDPAHAEVIRVLEQQGPHSKGRFIVNAVLHYIHCGETPDITIRQTPDRTVIETIVLEILQQNTKPNTDLLRQSSAMSTRPEEDKGALPPEPTAEQESEGETDEDTLNLIKSALSAFRSNG</sequence>
<feature type="region of interest" description="Disordered" evidence="1">
    <location>
        <begin position="81"/>
        <end position="123"/>
    </location>
</feature>
<organism evidence="2 3">
    <name type="scientific">Eisenbergiella tayi</name>
    <dbReference type="NCBI Taxonomy" id="1432052"/>
    <lineage>
        <taxon>Bacteria</taxon>
        <taxon>Bacillati</taxon>
        <taxon>Bacillota</taxon>
        <taxon>Clostridia</taxon>
        <taxon>Lachnospirales</taxon>
        <taxon>Lachnospiraceae</taxon>
        <taxon>Eisenbergiella</taxon>
    </lineage>
</organism>
<evidence type="ECO:0000313" key="3">
    <source>
        <dbReference type="Proteomes" id="UP000095003"/>
    </source>
</evidence>
<reference evidence="2 3" key="1">
    <citation type="submission" date="2016-07" db="EMBL/GenBank/DDBJ databases">
        <title>Characterization of isolates of Eisenbergiella tayi derived from blood cultures, using whole genome sequencing.</title>
        <authorList>
            <person name="Burdz T."/>
            <person name="Wiebe D."/>
            <person name="Huynh C."/>
            <person name="Bernard K."/>
        </authorList>
    </citation>
    <scope>NUCLEOTIDE SEQUENCE [LARGE SCALE GENOMIC DNA]</scope>
    <source>
        <strain evidence="2 3">NML 120489</strain>
    </source>
</reference>
<evidence type="ECO:0000256" key="1">
    <source>
        <dbReference type="SAM" id="MobiDB-lite"/>
    </source>
</evidence>
<protein>
    <submittedName>
        <fullName evidence="2">Uncharacterized protein</fullName>
    </submittedName>
</protein>
<dbReference type="Proteomes" id="UP000095003">
    <property type="component" value="Unassembled WGS sequence"/>
</dbReference>
<gene>
    <name evidence="2" type="ORF">BEH84_05879</name>
</gene>
<dbReference type="EMBL" id="MCGI01000007">
    <property type="protein sequence ID" value="ODM04816.1"/>
    <property type="molecule type" value="Genomic_DNA"/>
</dbReference>
<dbReference type="AlphaFoldDB" id="A0A1E3A9H3"/>
<comment type="caution">
    <text evidence="2">The sequence shown here is derived from an EMBL/GenBank/DDBJ whole genome shotgun (WGS) entry which is preliminary data.</text>
</comment>
<accession>A0A1E3A9H3</accession>
<proteinExistence type="predicted"/>